<dbReference type="RefSeq" id="WP_084410559.1">
    <property type="nucleotide sequence ID" value="NZ_FWXR01000011.1"/>
</dbReference>
<dbReference type="AlphaFoldDB" id="A0A1W2CW32"/>
<proteinExistence type="predicted"/>
<gene>
    <name evidence="1" type="ORF">SAMN06297251_111147</name>
</gene>
<organism evidence="1 2">
    <name type="scientific">Fulvimarina manganoxydans</name>
    <dbReference type="NCBI Taxonomy" id="937218"/>
    <lineage>
        <taxon>Bacteria</taxon>
        <taxon>Pseudomonadati</taxon>
        <taxon>Pseudomonadota</taxon>
        <taxon>Alphaproteobacteria</taxon>
        <taxon>Hyphomicrobiales</taxon>
        <taxon>Aurantimonadaceae</taxon>
        <taxon>Fulvimarina</taxon>
    </lineage>
</organism>
<dbReference type="InterPro" id="IPR011101">
    <property type="entry name" value="DUF5131"/>
</dbReference>
<dbReference type="Pfam" id="PF07505">
    <property type="entry name" value="DUF5131"/>
    <property type="match status" value="1"/>
</dbReference>
<dbReference type="Proteomes" id="UP000192656">
    <property type="component" value="Unassembled WGS sequence"/>
</dbReference>
<dbReference type="STRING" id="937218.SAMN06297251_111147"/>
<keyword evidence="2" id="KW-1185">Reference proteome</keyword>
<protein>
    <submittedName>
        <fullName evidence="1">Protein gp37</fullName>
    </submittedName>
</protein>
<dbReference type="OrthoDB" id="9787478at2"/>
<accession>A0A1W2CW32</accession>
<name>A0A1W2CW32_9HYPH</name>
<evidence type="ECO:0000313" key="1">
    <source>
        <dbReference type="EMBL" id="SMC89156.1"/>
    </source>
</evidence>
<sequence>MADQTKIEWTDRTFNPWTGCTKISPGCDHCYAEGWSKRSGHVRWGNHPRKRTTEAYWKAPLAWQKAASGFIAESGRRPRVFCASLADVFDNQVDPQWRRDLFDLIAATPDLDWQLLTKRPQNIARMLPENWGASGWSNVWLGFTAEDQVRFDQRKRFIETVPAAVWFVSYEPAIGPLRIAEADPAPNWLIIGGESGPGARPMKAEWVNGVLKDCGARGIAPFFKQWGQFENNPLTGTYNLPKSELQRLDPHGKGGGLVDGVIVRHFPNRKTHNAA</sequence>
<evidence type="ECO:0000313" key="2">
    <source>
        <dbReference type="Proteomes" id="UP000192656"/>
    </source>
</evidence>
<reference evidence="1 2" key="1">
    <citation type="submission" date="2017-04" db="EMBL/GenBank/DDBJ databases">
        <authorList>
            <person name="Afonso C.L."/>
            <person name="Miller P.J."/>
            <person name="Scott M.A."/>
            <person name="Spackman E."/>
            <person name="Goraichik I."/>
            <person name="Dimitrov K.M."/>
            <person name="Suarez D.L."/>
            <person name="Swayne D.E."/>
        </authorList>
    </citation>
    <scope>NUCLEOTIDE SEQUENCE [LARGE SCALE GENOMIC DNA]</scope>
    <source>
        <strain evidence="1 2">CGMCC 1.10972</strain>
    </source>
</reference>
<dbReference type="EMBL" id="FWXR01000011">
    <property type="protein sequence ID" value="SMC89156.1"/>
    <property type="molecule type" value="Genomic_DNA"/>
</dbReference>